<sequence length="198" mass="22577">MLDSQRSQPLIFPQTKTVVFLCGIVFTISTTTALLSEKKTKELVVKEANIQFLSEAPQETIRGTVSKVEGSANLDTKKVVIRVDLNALSVPNRMMNNHMHENYLETEQHPIASFAGVITKWDLKSKTVEIEGELGLHGITKKNFKIQGTIEEKDKDFLIRSNFEILLTDFKIEIPKLVILKLNEKIRIETNILWQNKE</sequence>
<comment type="caution">
    <text evidence="2">The sequence shown here is derived from an EMBL/GenBank/DDBJ whole genome shotgun (WGS) entry which is preliminary data.</text>
</comment>
<dbReference type="InterPro" id="IPR036761">
    <property type="entry name" value="TTHA0802/YceI-like_sf"/>
</dbReference>
<accession>A0ABS2U803</accession>
<keyword evidence="3" id="KW-1185">Reference proteome</keyword>
<dbReference type="SUPFAM" id="SSF101874">
    <property type="entry name" value="YceI-like"/>
    <property type="match status" value="1"/>
</dbReference>
<dbReference type="PANTHER" id="PTHR34406">
    <property type="entry name" value="PROTEIN YCEI"/>
    <property type="match status" value="1"/>
</dbReference>
<dbReference type="Pfam" id="PF04264">
    <property type="entry name" value="YceI"/>
    <property type="match status" value="1"/>
</dbReference>
<organism evidence="2 3">
    <name type="scientific">Leptospira ainlahdjerensis</name>
    <dbReference type="NCBI Taxonomy" id="2810033"/>
    <lineage>
        <taxon>Bacteria</taxon>
        <taxon>Pseudomonadati</taxon>
        <taxon>Spirochaetota</taxon>
        <taxon>Spirochaetia</taxon>
        <taxon>Leptospirales</taxon>
        <taxon>Leptospiraceae</taxon>
        <taxon>Leptospira</taxon>
    </lineage>
</organism>
<evidence type="ECO:0000259" key="1">
    <source>
        <dbReference type="SMART" id="SM00867"/>
    </source>
</evidence>
<dbReference type="Gene3D" id="2.40.128.110">
    <property type="entry name" value="Lipid/polyisoprenoid-binding, YceI-like"/>
    <property type="match status" value="1"/>
</dbReference>
<evidence type="ECO:0000313" key="2">
    <source>
        <dbReference type="EMBL" id="MBM9576496.1"/>
    </source>
</evidence>
<dbReference type="EMBL" id="JAFFPU010000020">
    <property type="protein sequence ID" value="MBM9576496.1"/>
    <property type="molecule type" value="Genomic_DNA"/>
</dbReference>
<gene>
    <name evidence="2" type="ORF">JWG45_04935</name>
</gene>
<dbReference type="SMART" id="SM00867">
    <property type="entry name" value="YceI"/>
    <property type="match status" value="1"/>
</dbReference>
<proteinExistence type="predicted"/>
<evidence type="ECO:0000313" key="3">
    <source>
        <dbReference type="Proteomes" id="UP000724686"/>
    </source>
</evidence>
<protein>
    <submittedName>
        <fullName evidence="2">YceI family protein</fullName>
    </submittedName>
</protein>
<name>A0ABS2U803_9LEPT</name>
<dbReference type="PANTHER" id="PTHR34406:SF1">
    <property type="entry name" value="PROTEIN YCEI"/>
    <property type="match status" value="1"/>
</dbReference>
<feature type="domain" description="Lipid/polyisoprenoid-binding YceI-like" evidence="1">
    <location>
        <begin position="40"/>
        <end position="195"/>
    </location>
</feature>
<dbReference type="InterPro" id="IPR007372">
    <property type="entry name" value="Lipid/polyisoprenoid-bd_YceI"/>
</dbReference>
<reference evidence="2 3" key="1">
    <citation type="submission" date="2021-02" db="EMBL/GenBank/DDBJ databases">
        <title>Leptospira ainlahdjerensis sp. nov., Leptospira ainazelensis sp. nov., Leptospira abararensis sp. nov. and Leptospira chreensis sp. nov., four new species isolated from water sources in Algeria.</title>
        <authorList>
            <person name="Amara Korba A."/>
            <person name="Kainiu M."/>
            <person name="Vincent A.T."/>
            <person name="Mariet J.-F."/>
            <person name="Veyrier F.J."/>
            <person name="Goarant C."/>
            <person name="Picardeau M."/>
        </authorList>
    </citation>
    <scope>NUCLEOTIDE SEQUENCE [LARGE SCALE GENOMIC DNA]</scope>
    <source>
        <strain evidence="2 3">201903070</strain>
    </source>
</reference>
<dbReference type="Proteomes" id="UP000724686">
    <property type="component" value="Unassembled WGS sequence"/>
</dbReference>